<dbReference type="InterPro" id="IPR041539">
    <property type="entry name" value="CxC5"/>
</dbReference>
<keyword evidence="3" id="KW-1185">Reference proteome</keyword>
<dbReference type="Proteomes" id="UP001190700">
    <property type="component" value="Unassembled WGS sequence"/>
</dbReference>
<accession>A0AAE0GQ44</accession>
<dbReference type="EMBL" id="LGRX02003373">
    <property type="protein sequence ID" value="KAK3282325.1"/>
    <property type="molecule type" value="Genomic_DNA"/>
</dbReference>
<reference evidence="2 3" key="1">
    <citation type="journal article" date="2015" name="Genome Biol. Evol.">
        <title>Comparative Genomics of a Bacterivorous Green Alga Reveals Evolutionary Causalities and Consequences of Phago-Mixotrophic Mode of Nutrition.</title>
        <authorList>
            <person name="Burns J.A."/>
            <person name="Paasch A."/>
            <person name="Narechania A."/>
            <person name="Kim E."/>
        </authorList>
    </citation>
    <scope>NUCLEOTIDE SEQUENCE [LARGE SCALE GENOMIC DNA]</scope>
    <source>
        <strain evidence="2 3">PLY_AMNH</strain>
    </source>
</reference>
<sequence>MDKPPQKDAKKAAKAEIALPVAIKLAKLDISVRGLTSLPNTDVFSKTYPKATSGDDYIPCKSVLASFYDKARAAAQALVVAKKLDDKTLELPKALNGNVNRANQDMKNFLSNNGKRLVLCKIQRNPEYVLLGGVVLGRPSMVGSTSGLSVVSKGAGKARRPVNIIDDNVGYVGVERRKRCANPDCKATHYLNYVVFQDGGVRKCQYYGDQWQGLAYLKVSAKVYLTTSMVRKVQHQVYAFHSGFRGVAQCWNVSYGVGSKLLDARGRDLELGYKLFNLALREGNR</sequence>
<evidence type="ECO:0000313" key="3">
    <source>
        <dbReference type="Proteomes" id="UP001190700"/>
    </source>
</evidence>
<dbReference type="Pfam" id="PF18718">
    <property type="entry name" value="CxC5"/>
    <property type="match status" value="1"/>
</dbReference>
<protein>
    <recommendedName>
        <fullName evidence="1">CxC5 like cysteine cluster associated with KDZ domain-containing protein</fullName>
    </recommendedName>
</protein>
<evidence type="ECO:0000313" key="2">
    <source>
        <dbReference type="EMBL" id="KAK3282325.1"/>
    </source>
</evidence>
<dbReference type="AlphaFoldDB" id="A0AAE0GQ44"/>
<organism evidence="2 3">
    <name type="scientific">Cymbomonas tetramitiformis</name>
    <dbReference type="NCBI Taxonomy" id="36881"/>
    <lineage>
        <taxon>Eukaryota</taxon>
        <taxon>Viridiplantae</taxon>
        <taxon>Chlorophyta</taxon>
        <taxon>Pyramimonadophyceae</taxon>
        <taxon>Pyramimonadales</taxon>
        <taxon>Pyramimonadaceae</taxon>
        <taxon>Cymbomonas</taxon>
    </lineage>
</organism>
<proteinExistence type="predicted"/>
<feature type="domain" description="CxC5 like cysteine cluster associated with KDZ" evidence="1">
    <location>
        <begin position="183"/>
        <end position="254"/>
    </location>
</feature>
<name>A0AAE0GQ44_9CHLO</name>
<comment type="caution">
    <text evidence="2">The sequence shown here is derived from an EMBL/GenBank/DDBJ whole genome shotgun (WGS) entry which is preliminary data.</text>
</comment>
<evidence type="ECO:0000259" key="1">
    <source>
        <dbReference type="Pfam" id="PF18718"/>
    </source>
</evidence>
<gene>
    <name evidence="2" type="ORF">CYMTET_9931</name>
</gene>